<dbReference type="Proteomes" id="UP000199306">
    <property type="component" value="Unassembled WGS sequence"/>
</dbReference>
<protein>
    <submittedName>
        <fullName evidence="1">Uncharacterized protein</fullName>
    </submittedName>
</protein>
<dbReference type="EMBL" id="FOXH01000005">
    <property type="protein sequence ID" value="SFP70473.1"/>
    <property type="molecule type" value="Genomic_DNA"/>
</dbReference>
<reference evidence="1 2" key="1">
    <citation type="submission" date="2016-10" db="EMBL/GenBank/DDBJ databases">
        <authorList>
            <person name="de Groot N.N."/>
        </authorList>
    </citation>
    <scope>NUCLEOTIDE SEQUENCE [LARGE SCALE GENOMIC DNA]</scope>
    <source>
        <strain evidence="2">E92,LMG 26720,CCM 7988</strain>
    </source>
</reference>
<name>A0A1I5SIC6_9BACT</name>
<dbReference type="RefSeq" id="WP_092016324.1">
    <property type="nucleotide sequence ID" value="NZ_FOXH01000005.1"/>
</dbReference>
<dbReference type="AlphaFoldDB" id="A0A1I5SIC6"/>
<organism evidence="1 2">
    <name type="scientific">Pseudarcicella hirudinis</name>
    <dbReference type="NCBI Taxonomy" id="1079859"/>
    <lineage>
        <taxon>Bacteria</taxon>
        <taxon>Pseudomonadati</taxon>
        <taxon>Bacteroidota</taxon>
        <taxon>Cytophagia</taxon>
        <taxon>Cytophagales</taxon>
        <taxon>Flectobacillaceae</taxon>
        <taxon>Pseudarcicella</taxon>
    </lineage>
</organism>
<keyword evidence="2" id="KW-1185">Reference proteome</keyword>
<proteinExistence type="predicted"/>
<gene>
    <name evidence="1" type="ORF">SAMN04515674_10538</name>
</gene>
<dbReference type="OrthoDB" id="1446480at2"/>
<evidence type="ECO:0000313" key="1">
    <source>
        <dbReference type="EMBL" id="SFP70473.1"/>
    </source>
</evidence>
<sequence>MKTLLLTCLLLFTLKAENGNILSVEISFKTRGTSKIIVIDKSKMLYSLNEEVKTFHLKDAQWKKVFNAAAKLPPGKISSIKGESDKQQVDAAFMTQITIRTEKKTYSSVMFDDSNPPREFTGLINSIKNILSEFGSDL</sequence>
<accession>A0A1I5SIC6</accession>
<evidence type="ECO:0000313" key="2">
    <source>
        <dbReference type="Proteomes" id="UP000199306"/>
    </source>
</evidence>